<dbReference type="AlphaFoldDB" id="A0A8C5B235"/>
<evidence type="ECO:0000256" key="1">
    <source>
        <dbReference type="SAM" id="MobiDB-lite"/>
    </source>
</evidence>
<keyword evidence="2" id="KW-0472">Membrane</keyword>
<dbReference type="PANTHER" id="PTHR38706:SF2">
    <property type="match status" value="1"/>
</dbReference>
<feature type="region of interest" description="Disordered" evidence="1">
    <location>
        <begin position="296"/>
        <end position="324"/>
    </location>
</feature>
<feature type="region of interest" description="Disordered" evidence="1">
    <location>
        <begin position="40"/>
        <end position="60"/>
    </location>
</feature>
<reference evidence="3" key="1">
    <citation type="submission" date="2025-08" db="UniProtKB">
        <authorList>
            <consortium name="Ensembl"/>
        </authorList>
    </citation>
    <scope>IDENTIFICATION</scope>
</reference>
<feature type="compositionally biased region" description="Basic and acidic residues" evidence="1">
    <location>
        <begin position="300"/>
        <end position="317"/>
    </location>
</feature>
<keyword evidence="4" id="KW-1185">Reference proteome</keyword>
<feature type="compositionally biased region" description="Polar residues" evidence="1">
    <location>
        <begin position="50"/>
        <end position="60"/>
    </location>
</feature>
<organism evidence="3 4">
    <name type="scientific">Gadus morhua</name>
    <name type="common">Atlantic cod</name>
    <dbReference type="NCBI Taxonomy" id="8049"/>
    <lineage>
        <taxon>Eukaryota</taxon>
        <taxon>Metazoa</taxon>
        <taxon>Chordata</taxon>
        <taxon>Craniata</taxon>
        <taxon>Vertebrata</taxon>
        <taxon>Euteleostomi</taxon>
        <taxon>Actinopterygii</taxon>
        <taxon>Neopterygii</taxon>
        <taxon>Teleostei</taxon>
        <taxon>Neoteleostei</taxon>
        <taxon>Acanthomorphata</taxon>
        <taxon>Zeiogadaria</taxon>
        <taxon>Gadariae</taxon>
        <taxon>Gadiformes</taxon>
        <taxon>Gadoidei</taxon>
        <taxon>Gadidae</taxon>
        <taxon>Gadus</taxon>
    </lineage>
</organism>
<sequence>MFFLASHEIPPPPHYSRVSFTVKQKVKLKIYSITDQDREVRQRQKRFHTNTEQTPNGSTMPESHLMGFLVLFLSILPTESTIGILNSINDLKKIPFGQSVPKQSLPLLHWFANTIGFDNNDLIELTFEPSNGDYGTHHYGNYEGVLDRLPAGQQYYTLGNINPMINNNGISLPSYVAGHVNHLLGGEELNRARIIFSLLDQDTIDQVFITQHYEANQDLGTGYDPVHTYQITFNLLRVLRVFSLDRRQHSELSEIGGNIGSGITDHELSSVRNTWGQLACVGLLLFIVINERNSPCRPNRAREPKRPPKCNVREPKLPPKRNVRQPKLPLKPNIRVLASPPKRNVRASVTPHISVNIPENDINLRPSNQDWDIFQCCYKCWFVFKICGLIVGVAIVISIIIIICKYLP</sequence>
<accession>A0A8C5B235</accession>
<dbReference type="PANTHER" id="PTHR38706">
    <property type="entry name" value="SI:CH211-198C19.1-RELATED"/>
    <property type="match status" value="1"/>
</dbReference>
<keyword evidence="2" id="KW-1133">Transmembrane helix</keyword>
<keyword evidence="2" id="KW-0812">Transmembrane</keyword>
<dbReference type="Proteomes" id="UP000694546">
    <property type="component" value="Chromosome 19"/>
</dbReference>
<evidence type="ECO:0000313" key="4">
    <source>
        <dbReference type="Proteomes" id="UP000694546"/>
    </source>
</evidence>
<name>A0A8C5B235_GADMO</name>
<proteinExistence type="predicted"/>
<reference evidence="3" key="2">
    <citation type="submission" date="2025-09" db="UniProtKB">
        <authorList>
            <consortium name="Ensembl"/>
        </authorList>
    </citation>
    <scope>IDENTIFICATION</scope>
</reference>
<dbReference type="GeneTree" id="ENSGT00730000111690"/>
<dbReference type="Ensembl" id="ENSGMOT00000070493.1">
    <property type="protein sequence ID" value="ENSGMOP00000037895.1"/>
    <property type="gene ID" value="ENSGMOG00000034149.1"/>
</dbReference>
<protein>
    <submittedName>
        <fullName evidence="3">Uncharacterized protein</fullName>
    </submittedName>
</protein>
<feature type="transmembrane region" description="Helical" evidence="2">
    <location>
        <begin position="381"/>
        <end position="404"/>
    </location>
</feature>
<evidence type="ECO:0000256" key="2">
    <source>
        <dbReference type="SAM" id="Phobius"/>
    </source>
</evidence>
<evidence type="ECO:0000313" key="3">
    <source>
        <dbReference type="Ensembl" id="ENSGMOP00000037895.1"/>
    </source>
</evidence>